<sequence>MDNYDCVILAACSQDTTLPSIVNEQPNFSERLSQTPVITRQVDQAEALTPQTRLPAHKMADLP</sequence>
<reference evidence="2" key="1">
    <citation type="journal article" date="2018" name="BMC Genomics">
        <title>Genomic insights into host adaptation between the wheat stripe rust pathogen (Puccinia striiformis f. sp. tritici) and the barley stripe rust pathogen (Puccinia striiformis f. sp. hordei).</title>
        <authorList>
            <person name="Xia C."/>
            <person name="Wang M."/>
            <person name="Yin C."/>
            <person name="Cornejo O.E."/>
            <person name="Hulbert S.H."/>
            <person name="Chen X."/>
        </authorList>
    </citation>
    <scope>NUCLEOTIDE SEQUENCE [LARGE SCALE GENOMIC DNA]</scope>
    <source>
        <strain evidence="2">93-210</strain>
    </source>
</reference>
<reference evidence="1 2" key="3">
    <citation type="journal article" date="2022" name="Microbiol. Spectr.">
        <title>Folding features and dynamics of 3D genome architecture in plant fungal pathogens.</title>
        <authorList>
            <person name="Xia C."/>
        </authorList>
    </citation>
    <scope>NUCLEOTIDE SEQUENCE [LARGE SCALE GENOMIC DNA]</scope>
    <source>
        <strain evidence="1 2">93-210</strain>
    </source>
</reference>
<organism evidence="1 2">
    <name type="scientific">Puccinia striiformis f. sp. tritici</name>
    <dbReference type="NCBI Taxonomy" id="168172"/>
    <lineage>
        <taxon>Eukaryota</taxon>
        <taxon>Fungi</taxon>
        <taxon>Dikarya</taxon>
        <taxon>Basidiomycota</taxon>
        <taxon>Pucciniomycotina</taxon>
        <taxon>Pucciniomycetes</taxon>
        <taxon>Pucciniales</taxon>
        <taxon>Pucciniaceae</taxon>
        <taxon>Puccinia</taxon>
    </lineage>
</organism>
<comment type="caution">
    <text evidence="1">The sequence shown here is derived from an EMBL/GenBank/DDBJ whole genome shotgun (WGS) entry which is preliminary data.</text>
</comment>
<name>A0ACC0EHS0_9BASI</name>
<dbReference type="EMBL" id="CM045870">
    <property type="protein sequence ID" value="KAI7953993.1"/>
    <property type="molecule type" value="Genomic_DNA"/>
</dbReference>
<evidence type="ECO:0000313" key="1">
    <source>
        <dbReference type="EMBL" id="KAI7953993.1"/>
    </source>
</evidence>
<gene>
    <name evidence="1" type="ORF">MJO28_006540</name>
</gene>
<protein>
    <submittedName>
        <fullName evidence="1">Uncharacterized protein</fullName>
    </submittedName>
</protein>
<keyword evidence="2" id="KW-1185">Reference proteome</keyword>
<evidence type="ECO:0000313" key="2">
    <source>
        <dbReference type="Proteomes" id="UP001060170"/>
    </source>
</evidence>
<accession>A0ACC0EHS0</accession>
<reference evidence="2" key="2">
    <citation type="journal article" date="2018" name="Mol. Plant Microbe Interact.">
        <title>Genome sequence resources for the wheat stripe rust pathogen (Puccinia striiformis f. sp. tritici) and the barley stripe rust pathogen (Puccinia striiformis f. sp. hordei).</title>
        <authorList>
            <person name="Xia C."/>
            <person name="Wang M."/>
            <person name="Yin C."/>
            <person name="Cornejo O.E."/>
            <person name="Hulbert S.H."/>
            <person name="Chen X."/>
        </authorList>
    </citation>
    <scope>NUCLEOTIDE SEQUENCE [LARGE SCALE GENOMIC DNA]</scope>
    <source>
        <strain evidence="2">93-210</strain>
    </source>
</reference>
<dbReference type="Proteomes" id="UP001060170">
    <property type="component" value="Chromosome 6"/>
</dbReference>
<proteinExistence type="predicted"/>